<evidence type="ECO:0000313" key="1">
    <source>
        <dbReference type="EMBL" id="GAH05676.1"/>
    </source>
</evidence>
<dbReference type="EMBL" id="BART01035796">
    <property type="protein sequence ID" value="GAH05676.1"/>
    <property type="molecule type" value="Genomic_DNA"/>
</dbReference>
<name>X1CBT4_9ZZZZ</name>
<protein>
    <recommendedName>
        <fullName evidence="2">DUF362 domain-containing protein</fullName>
    </recommendedName>
</protein>
<reference evidence="1" key="1">
    <citation type="journal article" date="2014" name="Front. Microbiol.">
        <title>High frequency of phylogenetically diverse reductive dehalogenase-homologous genes in deep subseafloor sedimentary metagenomes.</title>
        <authorList>
            <person name="Kawai M."/>
            <person name="Futagami T."/>
            <person name="Toyoda A."/>
            <person name="Takaki Y."/>
            <person name="Nishi S."/>
            <person name="Hori S."/>
            <person name="Arai W."/>
            <person name="Tsubouchi T."/>
            <person name="Morono Y."/>
            <person name="Uchiyama I."/>
            <person name="Ito T."/>
            <person name="Fujiyama A."/>
            <person name="Inagaki F."/>
            <person name="Takami H."/>
        </authorList>
    </citation>
    <scope>NUCLEOTIDE SEQUENCE</scope>
    <source>
        <strain evidence="1">Expedition CK06-06</strain>
    </source>
</reference>
<sequence>QIALAWKGQPWDDVEVLTGKAMKPTPGKRKTILIGKCIYQVNKDNPDIQEMIAVKGCPPSTRKIVEAFHHAGIEINPDIIEHMDKAPGFFMKKYEGRPEFDESFFRVG</sequence>
<gene>
    <name evidence="1" type="ORF">S01H4_60631</name>
</gene>
<organism evidence="1">
    <name type="scientific">marine sediment metagenome</name>
    <dbReference type="NCBI Taxonomy" id="412755"/>
    <lineage>
        <taxon>unclassified sequences</taxon>
        <taxon>metagenomes</taxon>
        <taxon>ecological metagenomes</taxon>
    </lineage>
</organism>
<accession>X1CBT4</accession>
<dbReference type="AlphaFoldDB" id="X1CBT4"/>
<proteinExistence type="predicted"/>
<evidence type="ECO:0008006" key="2">
    <source>
        <dbReference type="Google" id="ProtNLM"/>
    </source>
</evidence>
<comment type="caution">
    <text evidence="1">The sequence shown here is derived from an EMBL/GenBank/DDBJ whole genome shotgun (WGS) entry which is preliminary data.</text>
</comment>
<feature type="non-terminal residue" evidence="1">
    <location>
        <position position="1"/>
    </location>
</feature>